<comment type="similarity">
    <text evidence="11">Belongs to the G-protein coupled receptor 1 family.</text>
</comment>
<evidence type="ECO:0000256" key="11">
    <source>
        <dbReference type="RuleBase" id="RU000688"/>
    </source>
</evidence>
<feature type="transmembrane region" description="Helical" evidence="12">
    <location>
        <begin position="271"/>
        <end position="290"/>
    </location>
</feature>
<feature type="transmembrane region" description="Helical" evidence="12">
    <location>
        <begin position="195"/>
        <end position="218"/>
    </location>
</feature>
<evidence type="ECO:0000256" key="4">
    <source>
        <dbReference type="ARBA" id="ARBA00022692"/>
    </source>
</evidence>
<keyword evidence="4 11" id="KW-0812">Transmembrane</keyword>
<keyword evidence="2" id="KW-1003">Cell membrane</keyword>
<comment type="subcellular location">
    <subcellularLocation>
        <location evidence="1">Cell membrane</location>
        <topology evidence="1">Multi-pass membrane protein</topology>
    </subcellularLocation>
</comment>
<dbReference type="PROSITE" id="PS50262">
    <property type="entry name" value="G_PROTEIN_RECEP_F1_2"/>
    <property type="match status" value="2"/>
</dbReference>
<evidence type="ECO:0000256" key="3">
    <source>
        <dbReference type="ARBA" id="ARBA00022606"/>
    </source>
</evidence>
<evidence type="ECO:0000256" key="9">
    <source>
        <dbReference type="ARBA" id="ARBA00023170"/>
    </source>
</evidence>
<dbReference type="Pfam" id="PF13853">
    <property type="entry name" value="7tm_4"/>
    <property type="match status" value="2"/>
</dbReference>
<keyword evidence="8 12" id="KW-0472">Membrane</keyword>
<dbReference type="GO" id="GO:0005886">
    <property type="term" value="C:plasma membrane"/>
    <property type="evidence" value="ECO:0007669"/>
    <property type="project" value="UniProtKB-SubCell"/>
</dbReference>
<feature type="transmembrane region" description="Helical" evidence="12">
    <location>
        <begin position="230"/>
        <end position="251"/>
    </location>
</feature>
<keyword evidence="7 11" id="KW-0297">G-protein coupled receptor</keyword>
<evidence type="ECO:0000256" key="8">
    <source>
        <dbReference type="ARBA" id="ARBA00023136"/>
    </source>
</evidence>
<dbReference type="Proteomes" id="UP000710432">
    <property type="component" value="Unassembled WGS sequence"/>
</dbReference>
<dbReference type="PRINTS" id="PR00245">
    <property type="entry name" value="OLFACTORYR"/>
</dbReference>
<keyword evidence="5" id="KW-0552">Olfaction</keyword>
<evidence type="ECO:0000256" key="7">
    <source>
        <dbReference type="ARBA" id="ARBA00023040"/>
    </source>
</evidence>
<proteinExistence type="inferred from homology"/>
<protein>
    <submittedName>
        <fullName evidence="14">Olfactory receptor 7G1</fullName>
    </submittedName>
</protein>
<keyword evidence="10 11" id="KW-0807">Transducer</keyword>
<dbReference type="EMBL" id="JAATJU010026599">
    <property type="protein sequence ID" value="KAH0501455.1"/>
    <property type="molecule type" value="Genomic_DNA"/>
</dbReference>
<dbReference type="AlphaFoldDB" id="A0A8J6FZA7"/>
<sequence length="479" mass="53842">MGSVNQTAISEFILLGLSEDPALQPFIFSLFLFIYLITTLGNLLIILAVKSDSQLHNPMYFFLSNLSFNDICLITTTIPNMLVNIQSQNKTITYTGCLSQVCLILNFAGIENCLLAVMAYDRYVAICHPLKYTVIMDSHFCVMSLLCSLFFSVTHALFHTLMMLMLSFCTETEIPHFFCELAQIIKLAYDPELQVILFGLFLSMYLITVLGNLLIILAVSFDSHLHTPMYFFLSNLSFTDICLITSTVPRMLLNIQRQNKAISYTDCLTQLYFVIFLGGMENFLLAAMAYDRYAAICHPLRYTVIMNPSICSLLTLFSLFISIIDALIHSLLVLKLSFCKAMDIPHFFCELDHVIKLSCSDKLINNIVIYLAVCIFGGLSFGGIILSYVQIVSSILRKPSRRGSYKVFSTCGSHLSVVSLFYGTLFGVYISSAVTDSPRKTAVASLLYTVVPQMLNPFIYSLRNKDMKEALRKISCGIM</sequence>
<gene>
    <name evidence="14" type="ORF">LTLLF_196640</name>
</gene>
<accession>A0A8J6FZA7</accession>
<evidence type="ECO:0000256" key="6">
    <source>
        <dbReference type="ARBA" id="ARBA00022989"/>
    </source>
</evidence>
<evidence type="ECO:0000256" key="12">
    <source>
        <dbReference type="SAM" id="Phobius"/>
    </source>
</evidence>
<organism evidence="14 15">
    <name type="scientific">Microtus ochrogaster</name>
    <name type="common">Prairie vole</name>
    <dbReference type="NCBI Taxonomy" id="79684"/>
    <lineage>
        <taxon>Eukaryota</taxon>
        <taxon>Metazoa</taxon>
        <taxon>Chordata</taxon>
        <taxon>Craniata</taxon>
        <taxon>Vertebrata</taxon>
        <taxon>Euteleostomi</taxon>
        <taxon>Mammalia</taxon>
        <taxon>Eutheria</taxon>
        <taxon>Euarchontoglires</taxon>
        <taxon>Glires</taxon>
        <taxon>Rodentia</taxon>
        <taxon>Myomorpha</taxon>
        <taxon>Muroidea</taxon>
        <taxon>Cricetidae</taxon>
        <taxon>Arvicolinae</taxon>
        <taxon>Microtus</taxon>
    </lineage>
</organism>
<dbReference type="InterPro" id="IPR000276">
    <property type="entry name" value="GPCR_Rhodpsn"/>
</dbReference>
<name>A0A8J6FZA7_MICOH</name>
<dbReference type="PANTHER" id="PTHR48001">
    <property type="entry name" value="OLFACTORY RECEPTOR"/>
    <property type="match status" value="1"/>
</dbReference>
<keyword evidence="6 12" id="KW-1133">Transmembrane helix</keyword>
<evidence type="ECO:0000259" key="13">
    <source>
        <dbReference type="PROSITE" id="PS50262"/>
    </source>
</evidence>
<dbReference type="GO" id="GO:0004984">
    <property type="term" value="F:olfactory receptor activity"/>
    <property type="evidence" value="ECO:0007669"/>
    <property type="project" value="InterPro"/>
</dbReference>
<feature type="transmembrane region" description="Helical" evidence="12">
    <location>
        <begin position="140"/>
        <end position="158"/>
    </location>
</feature>
<dbReference type="SUPFAM" id="SSF81321">
    <property type="entry name" value="Family A G protein-coupled receptor-like"/>
    <property type="match status" value="2"/>
</dbReference>
<dbReference type="PROSITE" id="PS00237">
    <property type="entry name" value="G_PROTEIN_RECEP_F1_1"/>
    <property type="match status" value="1"/>
</dbReference>
<feature type="transmembrane region" description="Helical" evidence="12">
    <location>
        <begin position="310"/>
        <end position="332"/>
    </location>
</feature>
<reference evidence="14" key="1">
    <citation type="submission" date="2020-03" db="EMBL/GenBank/DDBJ databases">
        <title>Studies in the Genomics of Life Span.</title>
        <authorList>
            <person name="Glass D."/>
        </authorList>
    </citation>
    <scope>NUCLEOTIDE SEQUENCE</scope>
    <source>
        <strain evidence="14">LTLLF</strain>
        <tissue evidence="14">Muscle</tissue>
    </source>
</reference>
<evidence type="ECO:0000313" key="15">
    <source>
        <dbReference type="Proteomes" id="UP000710432"/>
    </source>
</evidence>
<feature type="transmembrane region" description="Helical" evidence="12">
    <location>
        <begin position="98"/>
        <end position="120"/>
    </location>
</feature>
<evidence type="ECO:0000256" key="1">
    <source>
        <dbReference type="ARBA" id="ARBA00004651"/>
    </source>
</evidence>
<dbReference type="PRINTS" id="PR00237">
    <property type="entry name" value="GPCRRHODOPSN"/>
</dbReference>
<feature type="domain" description="G-protein coupled receptors family 1 profile" evidence="13">
    <location>
        <begin position="41"/>
        <end position="210"/>
    </location>
</feature>
<dbReference type="GO" id="GO:0004930">
    <property type="term" value="F:G protein-coupled receptor activity"/>
    <property type="evidence" value="ECO:0007669"/>
    <property type="project" value="UniProtKB-KW"/>
</dbReference>
<keyword evidence="9 11" id="KW-0675">Receptor</keyword>
<feature type="transmembrane region" description="Helical" evidence="12">
    <location>
        <begin position="59"/>
        <end position="78"/>
    </location>
</feature>
<feature type="transmembrane region" description="Helical" evidence="12">
    <location>
        <begin position="407"/>
        <end position="430"/>
    </location>
</feature>
<dbReference type="InterPro" id="IPR000725">
    <property type="entry name" value="Olfact_rcpt"/>
</dbReference>
<dbReference type="InterPro" id="IPR017452">
    <property type="entry name" value="GPCR_Rhodpsn_7TM"/>
</dbReference>
<feature type="transmembrane region" description="Helical" evidence="12">
    <location>
        <begin position="442"/>
        <end position="462"/>
    </location>
</feature>
<dbReference type="FunFam" id="1.20.1070.10:FF:000009">
    <property type="entry name" value="Olfactory receptor"/>
    <property type="match status" value="2"/>
</dbReference>
<evidence type="ECO:0000256" key="2">
    <source>
        <dbReference type="ARBA" id="ARBA00022475"/>
    </source>
</evidence>
<feature type="domain" description="G-protein coupled receptors family 1 profile" evidence="13">
    <location>
        <begin position="211"/>
        <end position="460"/>
    </location>
</feature>
<dbReference type="CDD" id="cd15234">
    <property type="entry name" value="7tmA_OR7-like"/>
    <property type="match status" value="1"/>
</dbReference>
<evidence type="ECO:0000256" key="5">
    <source>
        <dbReference type="ARBA" id="ARBA00022725"/>
    </source>
</evidence>
<evidence type="ECO:0000256" key="10">
    <source>
        <dbReference type="ARBA" id="ARBA00023224"/>
    </source>
</evidence>
<dbReference type="Gene3D" id="1.20.1070.10">
    <property type="entry name" value="Rhodopsin 7-helix transmembrane proteins"/>
    <property type="match status" value="2"/>
</dbReference>
<feature type="transmembrane region" description="Helical" evidence="12">
    <location>
        <begin position="26"/>
        <end position="47"/>
    </location>
</feature>
<keyword evidence="3" id="KW-0716">Sensory transduction</keyword>
<feature type="transmembrane region" description="Helical" evidence="12">
    <location>
        <begin position="367"/>
        <end position="386"/>
    </location>
</feature>
<evidence type="ECO:0000313" key="14">
    <source>
        <dbReference type="EMBL" id="KAH0501455.1"/>
    </source>
</evidence>
<comment type="caution">
    <text evidence="14">The sequence shown here is derived from an EMBL/GenBank/DDBJ whole genome shotgun (WGS) entry which is preliminary data.</text>
</comment>